<dbReference type="Pfam" id="PF00307">
    <property type="entry name" value="CH"/>
    <property type="match status" value="1"/>
</dbReference>
<dbReference type="SMART" id="SM00033">
    <property type="entry name" value="CH"/>
    <property type="match status" value="1"/>
</dbReference>
<dbReference type="Proteomes" id="UP001146793">
    <property type="component" value="Unassembled WGS sequence"/>
</dbReference>
<comment type="caution">
    <text evidence="5">The sequence shown here is derived from an EMBL/GenBank/DDBJ whole genome shotgun (WGS) entry which is preliminary data.</text>
</comment>
<protein>
    <submittedName>
        <fullName evidence="5">Ras gtpase-activating protein</fullName>
    </submittedName>
</protein>
<evidence type="ECO:0000259" key="3">
    <source>
        <dbReference type="PROSITE" id="PS50018"/>
    </source>
</evidence>
<evidence type="ECO:0000256" key="2">
    <source>
        <dbReference type="SAM" id="MobiDB-lite"/>
    </source>
</evidence>
<accession>A0AAV7ZD30</accession>
<dbReference type="CDD" id="cd04519">
    <property type="entry name" value="RasGAP"/>
    <property type="match status" value="1"/>
</dbReference>
<feature type="coiled-coil region" evidence="1">
    <location>
        <begin position="1050"/>
        <end position="1080"/>
    </location>
</feature>
<evidence type="ECO:0000313" key="5">
    <source>
        <dbReference type="EMBL" id="KAJ3439902.1"/>
    </source>
</evidence>
<feature type="region of interest" description="Disordered" evidence="2">
    <location>
        <begin position="979"/>
        <end position="1019"/>
    </location>
</feature>
<name>A0AAV7ZD30_9EUKA</name>
<keyword evidence="1" id="KW-0175">Coiled coil</keyword>
<feature type="region of interest" description="Disordered" evidence="2">
    <location>
        <begin position="254"/>
        <end position="290"/>
    </location>
</feature>
<dbReference type="InterPro" id="IPR036872">
    <property type="entry name" value="CH_dom_sf"/>
</dbReference>
<feature type="compositionally biased region" description="Polar residues" evidence="2">
    <location>
        <begin position="1194"/>
        <end position="1205"/>
    </location>
</feature>
<sequence length="1347" mass="158653">MTDLPLFVQSLLFRVSFHPQISVLKYEENEDLEKVRPYDLLLRWVNFQLMKSGESTIVSNFEEDLKDCKVLCFLLSQISEIDFMTILLTPDPTIRAKQFINKMKETFYPNQICKEEDLLQKNKTELVAFIARLFLWKPTLSKLGKTLKIPVLKEQQTETISFNKNMQGKKKETLDELLTRLNSFKKQSTTVISENYNNLESIDSHIDNILLKVKRFNSKELDGNQISPNLQQEDEIQTTNISNNVDNYINNSITTTNNNTNNSNNEHSYNSNYNTITNDNDDNQNQDDNNNINMNYYLNSSDLFQDVNSSTQEIQNKNQYNSNSQNQNYLNNNQSISISIQSKNNLQEIDPKEETIKNQLLNEKETTINNENNFQQNPPLNEKIRINEPLSNQEYSKKENVIEDDLTFLKRKIEEEEIKIQQLKDKIKLKKDKKILDEEQFQNTSNDQLQLSSFLTLSGNLINETNIFTKIFSQTLQKILNNNKILDDLLLNKSLQLIQQKSKFKKQNYTKKHSIKNMAQAIFLILTTYNYPQLNRRVANLIKEQIFQMDPYDQESLEDTFLNIMVLLKKNPRLDEKSLQLFPILNSLFEYLYFSNNFRLLLIEKLSQIILDFDISGFKIEIENSQIINQIISMNIDEFCCGKIEKEKIILGISEFLKEINFSQHDKFSKGIIKVVSSQSIARTFNYIFQKHKSPNTSLNYKLIRESKINIFKDMINHNNQILGNDLDEIEIEFLTLMFTEETILNSNLQMKESIFHFSESINFTLPLIHSLIYQEIIQANSIENLFEKNNLTTFMVRKYSKKYNKEFLGTTFQTLIQKHYESNLSLEIDPNKISNEENLEDNQNKLRTLFMEYVNTFFTSINNFPIKIKWIYSFLKKEMEYRFPDNTIKIVGTVFFNTYFSDIFLNPENYGFDQALINNENFKKQLELICLLFKIHFKGELFGTDFPHLKFFNNTIRLYFRKRNKFLTQLVVINENEKENENENGIGNKNRNEKENENEIKNGNGNENGNENENEKEKEKVNLEFNPEMLEYSNKNNKNDHNIFPTRFANKLKNHILHLQDQENELNNKNDQLNNKKNEKFFSINSFDSFEQFFLTSKLFFKNSNSINRIIKTIQPKFILNKNNNNNLIIKSNNNNNNNNNNNRNDINSNSIDESRLQMFGIHRDPKISQNNNNINFNNNNTNNNNNNNNNNSGSSSSPTLKNKTSVARLKKLKLFRKKKEIQQEIVLDEKLLQKWKEMSAIRDTKNGEVTIFLDGAKKWEKKIAVLKSNMFALFDIREMNLSFPTHLFLIDQNWRIVLSQPSDYKKKNAIVLSYRGPEKMRIGLATDSMERSKDWIVCFNRAKKI</sequence>
<feature type="compositionally biased region" description="Low complexity" evidence="2">
    <location>
        <begin position="1002"/>
        <end position="1012"/>
    </location>
</feature>
<dbReference type="PROSITE" id="PS50021">
    <property type="entry name" value="CH"/>
    <property type="match status" value="1"/>
</dbReference>
<feature type="coiled-coil region" evidence="1">
    <location>
        <begin position="399"/>
        <end position="433"/>
    </location>
</feature>
<dbReference type="Gene3D" id="1.10.418.10">
    <property type="entry name" value="Calponin-like domain"/>
    <property type="match status" value="1"/>
</dbReference>
<proteinExistence type="predicted"/>
<organism evidence="5 6">
    <name type="scientific">Anaeramoeba flamelloides</name>
    <dbReference type="NCBI Taxonomy" id="1746091"/>
    <lineage>
        <taxon>Eukaryota</taxon>
        <taxon>Metamonada</taxon>
        <taxon>Anaeramoebidae</taxon>
        <taxon>Anaeramoeba</taxon>
    </lineage>
</organism>
<dbReference type="InterPro" id="IPR001936">
    <property type="entry name" value="RasGAP_dom"/>
</dbReference>
<evidence type="ECO:0000313" key="6">
    <source>
        <dbReference type="Proteomes" id="UP001146793"/>
    </source>
</evidence>
<dbReference type="InterPro" id="IPR008936">
    <property type="entry name" value="Rho_GTPase_activation_prot"/>
</dbReference>
<dbReference type="SUPFAM" id="SSF47576">
    <property type="entry name" value="Calponin-homology domain, CH-domain"/>
    <property type="match status" value="1"/>
</dbReference>
<feature type="compositionally biased region" description="Basic and acidic residues" evidence="2">
    <location>
        <begin position="991"/>
        <end position="1001"/>
    </location>
</feature>
<gene>
    <name evidence="5" type="ORF">M0812_15942</name>
</gene>
<feature type="compositionally biased region" description="Low complexity" evidence="2">
    <location>
        <begin position="1172"/>
        <end position="1193"/>
    </location>
</feature>
<dbReference type="SUPFAM" id="SSF48350">
    <property type="entry name" value="GTPase activation domain, GAP"/>
    <property type="match status" value="1"/>
</dbReference>
<evidence type="ECO:0000256" key="1">
    <source>
        <dbReference type="SAM" id="Coils"/>
    </source>
</evidence>
<dbReference type="Gene3D" id="1.10.506.10">
    <property type="entry name" value="GTPase Activation - p120gap, domain 1"/>
    <property type="match status" value="1"/>
</dbReference>
<evidence type="ECO:0000259" key="4">
    <source>
        <dbReference type="PROSITE" id="PS50021"/>
    </source>
</evidence>
<feature type="compositionally biased region" description="Low complexity" evidence="2">
    <location>
        <begin position="254"/>
        <end position="278"/>
    </location>
</feature>
<dbReference type="Pfam" id="PF00616">
    <property type="entry name" value="RasGAP"/>
    <property type="match status" value="1"/>
</dbReference>
<dbReference type="EMBL" id="JANTQA010000032">
    <property type="protein sequence ID" value="KAJ3439902.1"/>
    <property type="molecule type" value="Genomic_DNA"/>
</dbReference>
<feature type="domain" description="Calponin-homology (CH)" evidence="4">
    <location>
        <begin position="35"/>
        <end position="138"/>
    </location>
</feature>
<feature type="domain" description="Ras-GAP" evidence="3">
    <location>
        <begin position="747"/>
        <end position="939"/>
    </location>
</feature>
<feature type="region of interest" description="Disordered" evidence="2">
    <location>
        <begin position="1168"/>
        <end position="1205"/>
    </location>
</feature>
<reference evidence="5" key="1">
    <citation type="submission" date="2022-08" db="EMBL/GenBank/DDBJ databases">
        <title>Novel sulphate-reducing endosymbionts in the free-living metamonad Anaeramoeba.</title>
        <authorList>
            <person name="Jerlstrom-Hultqvist J."/>
            <person name="Cepicka I."/>
            <person name="Gallot-Lavallee L."/>
            <person name="Salas-Leiva D."/>
            <person name="Curtis B.A."/>
            <person name="Zahonova K."/>
            <person name="Pipaliya S."/>
            <person name="Dacks J."/>
            <person name="Roger A.J."/>
        </authorList>
    </citation>
    <scope>NUCLEOTIDE SEQUENCE</scope>
    <source>
        <strain evidence="5">Busselton2</strain>
    </source>
</reference>
<dbReference type="SMART" id="SM00323">
    <property type="entry name" value="RasGAP"/>
    <property type="match status" value="1"/>
</dbReference>
<feature type="region of interest" description="Disordered" evidence="2">
    <location>
        <begin position="1132"/>
        <end position="1151"/>
    </location>
</feature>
<dbReference type="PROSITE" id="PS50018">
    <property type="entry name" value="RAS_GTPASE_ACTIV_2"/>
    <property type="match status" value="1"/>
</dbReference>
<dbReference type="InterPro" id="IPR001715">
    <property type="entry name" value="CH_dom"/>
</dbReference>